<accession>A0A0G1FIT4</accession>
<reference evidence="2 3" key="1">
    <citation type="journal article" date="2015" name="Nature">
        <title>rRNA introns, odd ribosomes, and small enigmatic genomes across a large radiation of phyla.</title>
        <authorList>
            <person name="Brown C.T."/>
            <person name="Hug L.A."/>
            <person name="Thomas B.C."/>
            <person name="Sharon I."/>
            <person name="Castelle C.J."/>
            <person name="Singh A."/>
            <person name="Wilkins M.J."/>
            <person name="Williams K.H."/>
            <person name="Banfield J.F."/>
        </authorList>
    </citation>
    <scope>NUCLEOTIDE SEQUENCE [LARGE SCALE GENOMIC DNA]</scope>
</reference>
<keyword evidence="1" id="KW-0472">Membrane</keyword>
<keyword evidence="1" id="KW-0812">Transmembrane</keyword>
<feature type="transmembrane region" description="Helical" evidence="1">
    <location>
        <begin position="6"/>
        <end position="24"/>
    </location>
</feature>
<organism evidence="2 3">
    <name type="scientific">Candidatus Nomurabacteria bacterium GW2011_GWF2_43_8</name>
    <dbReference type="NCBI Taxonomy" id="1618779"/>
    <lineage>
        <taxon>Bacteria</taxon>
        <taxon>Candidatus Nomuraibacteriota</taxon>
    </lineage>
</organism>
<feature type="transmembrane region" description="Helical" evidence="1">
    <location>
        <begin position="36"/>
        <end position="59"/>
    </location>
</feature>
<dbReference type="AlphaFoldDB" id="A0A0G1FIT4"/>
<feature type="transmembrane region" description="Helical" evidence="1">
    <location>
        <begin position="71"/>
        <end position="93"/>
    </location>
</feature>
<gene>
    <name evidence="2" type="ORF">UW07_C0039G0008</name>
</gene>
<evidence type="ECO:0000313" key="2">
    <source>
        <dbReference type="EMBL" id="KKT22300.1"/>
    </source>
</evidence>
<evidence type="ECO:0000256" key="1">
    <source>
        <dbReference type="SAM" id="Phobius"/>
    </source>
</evidence>
<protein>
    <recommendedName>
        <fullName evidence="4">Integral membrane protein (PIN domain superfamily)</fullName>
    </recommendedName>
</protein>
<comment type="caution">
    <text evidence="2">The sequence shown here is derived from an EMBL/GenBank/DDBJ whole genome shotgun (WGS) entry which is preliminary data.</text>
</comment>
<feature type="transmembrane region" description="Helical" evidence="1">
    <location>
        <begin position="105"/>
        <end position="122"/>
    </location>
</feature>
<sequence length="123" mass="13836">MDTTLLVAKVLGVYLVVSGLFLLIKGKTVPHLLKDFFEHPAVVYLTGAILIFLSSMYLIQYNVWDGTWHTLVTLFVWIVLLKGVTYILFPQALSELAVKRFKNSFSAYGVIAVIAGLHLFFLN</sequence>
<dbReference type="Proteomes" id="UP000033831">
    <property type="component" value="Unassembled WGS sequence"/>
</dbReference>
<proteinExistence type="predicted"/>
<evidence type="ECO:0000313" key="3">
    <source>
        <dbReference type="Proteomes" id="UP000033831"/>
    </source>
</evidence>
<name>A0A0G1FIT4_9BACT</name>
<evidence type="ECO:0008006" key="4">
    <source>
        <dbReference type="Google" id="ProtNLM"/>
    </source>
</evidence>
<dbReference type="EMBL" id="LCGX01000039">
    <property type="protein sequence ID" value="KKT22300.1"/>
    <property type="molecule type" value="Genomic_DNA"/>
</dbReference>
<keyword evidence="1" id="KW-1133">Transmembrane helix</keyword>